<dbReference type="Proteomes" id="UP000050430">
    <property type="component" value="Unassembled WGS sequence"/>
</dbReference>
<dbReference type="GO" id="GO:0016787">
    <property type="term" value="F:hydrolase activity"/>
    <property type="evidence" value="ECO:0007669"/>
    <property type="project" value="UniProtKB-KW"/>
</dbReference>
<accession>A0A0P6WNT6</accession>
<dbReference type="OrthoDB" id="9808398at2"/>
<evidence type="ECO:0000259" key="2">
    <source>
        <dbReference type="Pfam" id="PF00561"/>
    </source>
</evidence>
<keyword evidence="1" id="KW-0378">Hydrolase</keyword>
<comment type="caution">
    <text evidence="3">The sequence shown here is derived from an EMBL/GenBank/DDBJ whole genome shotgun (WGS) entry which is preliminary data.</text>
</comment>
<dbReference type="Pfam" id="PF00561">
    <property type="entry name" value="Abhydrolase_1"/>
    <property type="match status" value="1"/>
</dbReference>
<proteinExistence type="predicted"/>
<keyword evidence="4" id="KW-1185">Reference proteome</keyword>
<dbReference type="InterPro" id="IPR050266">
    <property type="entry name" value="AB_hydrolase_sf"/>
</dbReference>
<dbReference type="AlphaFoldDB" id="A0A0P6WNT6"/>
<dbReference type="InterPro" id="IPR000073">
    <property type="entry name" value="AB_hydrolase_1"/>
</dbReference>
<dbReference type="RefSeq" id="WP_062420326.1">
    <property type="nucleotide sequence ID" value="NZ_BBYA01000001.1"/>
</dbReference>
<dbReference type="InterPro" id="IPR029058">
    <property type="entry name" value="AB_hydrolase_fold"/>
</dbReference>
<dbReference type="InterPro" id="IPR000639">
    <property type="entry name" value="Epox_hydrolase-like"/>
</dbReference>
<dbReference type="PANTHER" id="PTHR43798:SF31">
    <property type="entry name" value="AB HYDROLASE SUPERFAMILY PROTEIN YCLE"/>
    <property type="match status" value="1"/>
</dbReference>
<dbReference type="SUPFAM" id="SSF53474">
    <property type="entry name" value="alpha/beta-Hydrolases"/>
    <property type="match status" value="1"/>
</dbReference>
<protein>
    <recommendedName>
        <fullName evidence="2">AB hydrolase-1 domain-containing protein</fullName>
    </recommendedName>
</protein>
<name>A0A0P6WNT6_9CHLR</name>
<gene>
    <name evidence="3" type="ORF">ADM99_09735</name>
</gene>
<evidence type="ECO:0000313" key="3">
    <source>
        <dbReference type="EMBL" id="KPL71725.1"/>
    </source>
</evidence>
<evidence type="ECO:0000313" key="4">
    <source>
        <dbReference type="Proteomes" id="UP000050430"/>
    </source>
</evidence>
<sequence length="266" mass="30320">MAIINTEKASIFYLDPRPMNRPVIFLLHGLGTEASSWTYQIEALEDAGFRPIAPDLPGFGRSRFFGDRWSIRYTSAAIVSMADNLGIDRFHIAGISMGGTIALQTAIDHPDRLLSLVLINTFASLHPKRWNEWVYLVRRYIRAWFRGAGAQAELTANRIFPRPDQEELRRELVSHIRQTDPQVYKQAMRELGLYDARKSLNRIQIHSLLITGRDDTTVPLENQHDLATGIDGCRQVFIANAGHGVIIDQPEEVNRYLVEFLRLHSN</sequence>
<dbReference type="PANTHER" id="PTHR43798">
    <property type="entry name" value="MONOACYLGLYCEROL LIPASE"/>
    <property type="match status" value="1"/>
</dbReference>
<evidence type="ECO:0000256" key="1">
    <source>
        <dbReference type="ARBA" id="ARBA00022801"/>
    </source>
</evidence>
<dbReference type="PRINTS" id="PR00412">
    <property type="entry name" value="EPOXHYDRLASE"/>
</dbReference>
<organism evidence="3 4">
    <name type="scientific">Leptolinea tardivitalis</name>
    <dbReference type="NCBI Taxonomy" id="229920"/>
    <lineage>
        <taxon>Bacteria</taxon>
        <taxon>Bacillati</taxon>
        <taxon>Chloroflexota</taxon>
        <taxon>Anaerolineae</taxon>
        <taxon>Anaerolineales</taxon>
        <taxon>Anaerolineaceae</taxon>
        <taxon>Leptolinea</taxon>
    </lineage>
</organism>
<dbReference type="Gene3D" id="3.40.50.1820">
    <property type="entry name" value="alpha/beta hydrolase"/>
    <property type="match status" value="1"/>
</dbReference>
<dbReference type="GO" id="GO:0016020">
    <property type="term" value="C:membrane"/>
    <property type="evidence" value="ECO:0007669"/>
    <property type="project" value="TreeGrafter"/>
</dbReference>
<feature type="domain" description="AB hydrolase-1" evidence="2">
    <location>
        <begin position="22"/>
        <end position="249"/>
    </location>
</feature>
<dbReference type="STRING" id="229920.ADM99_09735"/>
<reference evidence="3 4" key="1">
    <citation type="submission" date="2015-07" db="EMBL/GenBank/DDBJ databases">
        <title>Genome sequence of Leptolinea tardivitalis DSM 16556.</title>
        <authorList>
            <person name="Hemp J."/>
            <person name="Ward L.M."/>
            <person name="Pace L.A."/>
            <person name="Fischer W.W."/>
        </authorList>
    </citation>
    <scope>NUCLEOTIDE SEQUENCE [LARGE SCALE GENOMIC DNA]</scope>
    <source>
        <strain evidence="3 4">YMTK-2</strain>
    </source>
</reference>
<dbReference type="PRINTS" id="PR00111">
    <property type="entry name" value="ABHYDROLASE"/>
</dbReference>
<dbReference type="EMBL" id="LGCK01000010">
    <property type="protein sequence ID" value="KPL71725.1"/>
    <property type="molecule type" value="Genomic_DNA"/>
</dbReference>